<evidence type="ECO:0000313" key="4">
    <source>
        <dbReference type="EMBL" id="XDU66166.1"/>
    </source>
</evidence>
<proteinExistence type="predicted"/>
<gene>
    <name evidence="4" type="ORF">AB8B22_06975</name>
</gene>
<dbReference type="GO" id="GO:0003677">
    <property type="term" value="F:DNA binding"/>
    <property type="evidence" value="ECO:0007669"/>
    <property type="project" value="UniProtKB-UniRule"/>
</dbReference>
<dbReference type="AlphaFoldDB" id="A0AB39VFJ1"/>
<dbReference type="Pfam" id="PF02899">
    <property type="entry name" value="Phage_int_SAM_1"/>
    <property type="match status" value="1"/>
</dbReference>
<dbReference type="PROSITE" id="PS51900">
    <property type="entry name" value="CB"/>
    <property type="match status" value="1"/>
</dbReference>
<reference evidence="4" key="1">
    <citation type="submission" date="2024-07" db="EMBL/GenBank/DDBJ databases">
        <authorList>
            <person name="Li X.-J."/>
            <person name="Wang X."/>
        </authorList>
    </citation>
    <scope>NUCLEOTIDE SEQUENCE</scope>
    <source>
        <strain evidence="4">HSP-334</strain>
    </source>
</reference>
<feature type="domain" description="Core-binding (CB)" evidence="3">
    <location>
        <begin position="27"/>
        <end position="108"/>
    </location>
</feature>
<name>A0AB39VFJ1_9FUSO</name>
<dbReference type="SUPFAM" id="SSF47823">
    <property type="entry name" value="lambda integrase-like, N-terminal domain"/>
    <property type="match status" value="1"/>
</dbReference>
<evidence type="ECO:0000256" key="1">
    <source>
        <dbReference type="ARBA" id="ARBA00023125"/>
    </source>
</evidence>
<evidence type="ECO:0000256" key="2">
    <source>
        <dbReference type="PROSITE-ProRule" id="PRU01248"/>
    </source>
</evidence>
<keyword evidence="1 2" id="KW-0238">DNA-binding</keyword>
<dbReference type="InterPro" id="IPR044068">
    <property type="entry name" value="CB"/>
</dbReference>
<sequence>MGKDLEKEKKLKNKENLKTEKNLKIKRKNNILIKEFLNFLEFEKGDSERTLIGYKRDLKQFLDFFSKSFDKILEEDVIEFAQHISKKLKESSILRKMSVIKSFYKFCYLNNFVTNDPTYAIKNLRKSNYLKSKNKNENEIFTKEKKSKLKKIYDDIKLGDD</sequence>
<dbReference type="KEGG" id="lrug:AB8B22_06975"/>
<dbReference type="InterPro" id="IPR010998">
    <property type="entry name" value="Integrase_recombinase_N"/>
</dbReference>
<accession>A0AB39VFJ1</accession>
<organism evidence="4">
    <name type="scientific">Leptotrichia rugosa</name>
    <dbReference type="NCBI Taxonomy" id="3239302"/>
    <lineage>
        <taxon>Bacteria</taxon>
        <taxon>Fusobacteriati</taxon>
        <taxon>Fusobacteriota</taxon>
        <taxon>Fusobacteriia</taxon>
        <taxon>Fusobacteriales</taxon>
        <taxon>Leptotrichiaceae</taxon>
        <taxon>Leptotrichia</taxon>
    </lineage>
</organism>
<dbReference type="GO" id="GO:0015074">
    <property type="term" value="P:DNA integration"/>
    <property type="evidence" value="ECO:0007669"/>
    <property type="project" value="InterPro"/>
</dbReference>
<dbReference type="InterPro" id="IPR004107">
    <property type="entry name" value="Integrase_SAM-like_N"/>
</dbReference>
<protein>
    <submittedName>
        <fullName evidence="4">Tyrosine-type recombinase/integrase</fullName>
    </submittedName>
</protein>
<dbReference type="RefSeq" id="WP_369710568.1">
    <property type="nucleotide sequence ID" value="NZ_CP165644.1"/>
</dbReference>
<dbReference type="EMBL" id="CP165644">
    <property type="protein sequence ID" value="XDU66166.1"/>
    <property type="molecule type" value="Genomic_DNA"/>
</dbReference>
<evidence type="ECO:0000259" key="3">
    <source>
        <dbReference type="PROSITE" id="PS51900"/>
    </source>
</evidence>
<dbReference type="Gene3D" id="1.10.150.130">
    <property type="match status" value="1"/>
</dbReference>